<keyword evidence="3" id="KW-1185">Reference proteome</keyword>
<accession>A0AAV4SIB8</accession>
<dbReference type="Gene3D" id="3.30.1640.10">
    <property type="entry name" value="mini-chromosome maintenance (MCM) complex, chain A, domain 1"/>
    <property type="match status" value="1"/>
</dbReference>
<sequence length="70" mass="8345">MPVRNYTGDRNQMAHRDQVMLTIDLDEIAEMFKELCDAVSHNARRYTTLFAEVFQEMLPNYKTQEMNMLK</sequence>
<evidence type="ECO:0000313" key="3">
    <source>
        <dbReference type="Proteomes" id="UP001054837"/>
    </source>
</evidence>
<gene>
    <name evidence="2" type="ORF">CDAR_295161</name>
</gene>
<dbReference type="Proteomes" id="UP001054837">
    <property type="component" value="Unassembled WGS sequence"/>
</dbReference>
<organism evidence="2 3">
    <name type="scientific">Caerostris darwini</name>
    <dbReference type="NCBI Taxonomy" id="1538125"/>
    <lineage>
        <taxon>Eukaryota</taxon>
        <taxon>Metazoa</taxon>
        <taxon>Ecdysozoa</taxon>
        <taxon>Arthropoda</taxon>
        <taxon>Chelicerata</taxon>
        <taxon>Arachnida</taxon>
        <taxon>Araneae</taxon>
        <taxon>Araneomorphae</taxon>
        <taxon>Entelegynae</taxon>
        <taxon>Araneoidea</taxon>
        <taxon>Araneidae</taxon>
        <taxon>Caerostris</taxon>
    </lineage>
</organism>
<proteinExistence type="predicted"/>
<evidence type="ECO:0000313" key="2">
    <source>
        <dbReference type="EMBL" id="GIY32709.1"/>
    </source>
</evidence>
<reference evidence="2 3" key="1">
    <citation type="submission" date="2021-06" db="EMBL/GenBank/DDBJ databases">
        <title>Caerostris darwini draft genome.</title>
        <authorList>
            <person name="Kono N."/>
            <person name="Arakawa K."/>
        </authorList>
    </citation>
    <scope>NUCLEOTIDE SEQUENCE [LARGE SCALE GENOMIC DNA]</scope>
</reference>
<dbReference type="EMBL" id="BPLQ01007844">
    <property type="protein sequence ID" value="GIY32709.1"/>
    <property type="molecule type" value="Genomic_DNA"/>
</dbReference>
<evidence type="ECO:0000259" key="1">
    <source>
        <dbReference type="Pfam" id="PF14551"/>
    </source>
</evidence>
<comment type="caution">
    <text evidence="2">The sequence shown here is derived from an EMBL/GenBank/DDBJ whole genome shotgun (WGS) entry which is preliminary data.</text>
</comment>
<dbReference type="Pfam" id="PF14551">
    <property type="entry name" value="MCM_N"/>
    <property type="match status" value="1"/>
</dbReference>
<name>A0AAV4SIB8_9ARAC</name>
<dbReference type="AlphaFoldDB" id="A0AAV4SIB8"/>
<protein>
    <recommendedName>
        <fullName evidence="1">MCM N-terminal domain-containing protein</fullName>
    </recommendedName>
</protein>
<feature type="domain" description="MCM N-terminal" evidence="1">
    <location>
        <begin position="5"/>
        <end position="64"/>
    </location>
</feature>
<dbReference type="InterPro" id="IPR027925">
    <property type="entry name" value="MCM_N"/>
</dbReference>